<evidence type="ECO:0000313" key="2">
    <source>
        <dbReference type="Proteomes" id="UP000193380"/>
    </source>
</evidence>
<dbReference type="AlphaFoldDB" id="A0A060Y4V2"/>
<reference evidence="1" key="2">
    <citation type="submission" date="2014-03" db="EMBL/GenBank/DDBJ databases">
        <authorList>
            <person name="Genoscope - CEA"/>
        </authorList>
    </citation>
    <scope>NUCLEOTIDE SEQUENCE</scope>
</reference>
<dbReference type="EMBL" id="FR906355">
    <property type="protein sequence ID" value="CDQ84200.1"/>
    <property type="molecule type" value="Genomic_DNA"/>
</dbReference>
<evidence type="ECO:0008006" key="3">
    <source>
        <dbReference type="Google" id="ProtNLM"/>
    </source>
</evidence>
<dbReference type="STRING" id="8022.A0A060Y4V2"/>
<sequence>MARHDSNTIIKFADDTTVVGLITDNDETAYREEVRDLAGWCQNNNLSLNVAKTKEMIVDYRKRRTEHIPILSDGL</sequence>
<dbReference type="PaxDb" id="8022-A0A060Y4V2"/>
<dbReference type="Proteomes" id="UP000193380">
    <property type="component" value="Unassembled WGS sequence"/>
</dbReference>
<organism evidence="1 2">
    <name type="scientific">Oncorhynchus mykiss</name>
    <name type="common">Rainbow trout</name>
    <name type="synonym">Salmo gairdneri</name>
    <dbReference type="NCBI Taxonomy" id="8022"/>
    <lineage>
        <taxon>Eukaryota</taxon>
        <taxon>Metazoa</taxon>
        <taxon>Chordata</taxon>
        <taxon>Craniata</taxon>
        <taxon>Vertebrata</taxon>
        <taxon>Euteleostomi</taxon>
        <taxon>Actinopterygii</taxon>
        <taxon>Neopterygii</taxon>
        <taxon>Teleostei</taxon>
        <taxon>Protacanthopterygii</taxon>
        <taxon>Salmoniformes</taxon>
        <taxon>Salmonidae</taxon>
        <taxon>Salmoninae</taxon>
        <taxon>Oncorhynchus</taxon>
    </lineage>
</organism>
<protein>
    <recommendedName>
        <fullName evidence="3">Reverse transcriptase domain-containing protein</fullName>
    </recommendedName>
</protein>
<gene>
    <name evidence="1" type="ORF">GSONMT00047600001</name>
</gene>
<accession>A0A060Y4V2</accession>
<name>A0A060Y4V2_ONCMY</name>
<proteinExistence type="predicted"/>
<reference evidence="1" key="1">
    <citation type="journal article" date="2014" name="Nat. Commun.">
        <title>The rainbow trout genome provides novel insights into evolution after whole-genome duplication in vertebrates.</title>
        <authorList>
            <person name="Berthelot C."/>
            <person name="Brunet F."/>
            <person name="Chalopin D."/>
            <person name="Juanchich A."/>
            <person name="Bernard M."/>
            <person name="Noel B."/>
            <person name="Bento P."/>
            <person name="Da Silva C."/>
            <person name="Labadie K."/>
            <person name="Alberti A."/>
            <person name="Aury J.M."/>
            <person name="Louis A."/>
            <person name="Dehais P."/>
            <person name="Bardou P."/>
            <person name="Montfort J."/>
            <person name="Klopp C."/>
            <person name="Cabau C."/>
            <person name="Gaspin C."/>
            <person name="Thorgaard G.H."/>
            <person name="Boussaha M."/>
            <person name="Quillet E."/>
            <person name="Guyomard R."/>
            <person name="Galiana D."/>
            <person name="Bobe J."/>
            <person name="Volff J.N."/>
            <person name="Genet C."/>
            <person name="Wincker P."/>
            <person name="Jaillon O."/>
            <person name="Roest Crollius H."/>
            <person name="Guiguen Y."/>
        </authorList>
    </citation>
    <scope>NUCLEOTIDE SEQUENCE [LARGE SCALE GENOMIC DNA]</scope>
</reference>
<evidence type="ECO:0000313" key="1">
    <source>
        <dbReference type="EMBL" id="CDQ84200.1"/>
    </source>
</evidence>